<dbReference type="Pfam" id="PF03544">
    <property type="entry name" value="TonB_C"/>
    <property type="match status" value="1"/>
</dbReference>
<reference evidence="14" key="1">
    <citation type="submission" date="2016-10" db="EMBL/GenBank/DDBJ databases">
        <authorList>
            <person name="Varghese N."/>
            <person name="Submissions S."/>
        </authorList>
    </citation>
    <scope>NUCLEOTIDE SEQUENCE [LARGE SCALE GENOMIC DNA]</scope>
    <source>
        <strain evidence="14">DSM 2179</strain>
    </source>
</reference>
<feature type="compositionally biased region" description="Basic and acidic residues" evidence="10">
    <location>
        <begin position="80"/>
        <end position="104"/>
    </location>
</feature>
<dbReference type="AlphaFoldDB" id="A0A1H7C873"/>
<dbReference type="EMBL" id="FNZK01000020">
    <property type="protein sequence ID" value="SEJ85891.1"/>
    <property type="molecule type" value="Genomic_DNA"/>
</dbReference>
<feature type="domain" description="TonB C-terminal" evidence="12">
    <location>
        <begin position="166"/>
        <end position="257"/>
    </location>
</feature>
<feature type="region of interest" description="Disordered" evidence="10">
    <location>
        <begin position="52"/>
        <end position="166"/>
    </location>
</feature>
<sequence length="257" mass="26913">MQDNCKNERIAISVSLLLHSIVFILIASTGFFLYVGQPQKQVMDVAIYDAEEKSGSSGSGSPESEASGTVSNSEIVMNADTKKPSISEYYTEKAQKSEQQEEQQKGNSQAVSSHNDAGSGSSDKASGQGIGKGEGNKTGNGNKGTGNENGSGSGTGNGDDNANALRPQIPPQLITAAAVSYPRNLRSEGIEGQVVLKMIVGTDGSVESVSLIASSGYDEMDHAAEAAAYQYRFSPAENSAGDPVRCGVKRTFQFNLN</sequence>
<dbReference type="GO" id="GO:0015031">
    <property type="term" value="P:protein transport"/>
    <property type="evidence" value="ECO:0007669"/>
    <property type="project" value="UniProtKB-KW"/>
</dbReference>
<protein>
    <submittedName>
        <fullName evidence="13">Protein TonB</fullName>
    </submittedName>
</protein>
<keyword evidence="5" id="KW-0997">Cell inner membrane</keyword>
<dbReference type="Proteomes" id="UP000199662">
    <property type="component" value="Unassembled WGS sequence"/>
</dbReference>
<keyword evidence="4" id="KW-1003">Cell membrane</keyword>
<dbReference type="PANTHER" id="PTHR33446:SF2">
    <property type="entry name" value="PROTEIN TONB"/>
    <property type="match status" value="1"/>
</dbReference>
<keyword evidence="8 11" id="KW-1133">Transmembrane helix</keyword>
<evidence type="ECO:0000256" key="1">
    <source>
        <dbReference type="ARBA" id="ARBA00004383"/>
    </source>
</evidence>
<dbReference type="PROSITE" id="PS52015">
    <property type="entry name" value="TONB_CTD"/>
    <property type="match status" value="1"/>
</dbReference>
<dbReference type="Gene3D" id="3.30.1150.10">
    <property type="match status" value="1"/>
</dbReference>
<evidence type="ECO:0000256" key="4">
    <source>
        <dbReference type="ARBA" id="ARBA00022475"/>
    </source>
</evidence>
<evidence type="ECO:0000256" key="3">
    <source>
        <dbReference type="ARBA" id="ARBA00022448"/>
    </source>
</evidence>
<gene>
    <name evidence="13" type="ORF">SAMN05660742_12030</name>
</gene>
<keyword evidence="3" id="KW-0813">Transport</keyword>
<keyword evidence="14" id="KW-1185">Reference proteome</keyword>
<dbReference type="PANTHER" id="PTHR33446">
    <property type="entry name" value="PROTEIN TONB-RELATED"/>
    <property type="match status" value="1"/>
</dbReference>
<evidence type="ECO:0000256" key="7">
    <source>
        <dbReference type="ARBA" id="ARBA00022927"/>
    </source>
</evidence>
<dbReference type="InterPro" id="IPR006260">
    <property type="entry name" value="TonB/TolA_C"/>
</dbReference>
<evidence type="ECO:0000256" key="8">
    <source>
        <dbReference type="ARBA" id="ARBA00022989"/>
    </source>
</evidence>
<evidence type="ECO:0000256" key="5">
    <source>
        <dbReference type="ARBA" id="ARBA00022519"/>
    </source>
</evidence>
<dbReference type="SUPFAM" id="SSF74653">
    <property type="entry name" value="TolA/TonB C-terminal domain"/>
    <property type="match status" value="1"/>
</dbReference>
<proteinExistence type="inferred from homology"/>
<evidence type="ECO:0000313" key="13">
    <source>
        <dbReference type="EMBL" id="SEJ85891.1"/>
    </source>
</evidence>
<keyword evidence="7" id="KW-0653">Protein transport</keyword>
<dbReference type="STRING" id="84035.SAMN05660742_12030"/>
<dbReference type="GO" id="GO:0098797">
    <property type="term" value="C:plasma membrane protein complex"/>
    <property type="evidence" value="ECO:0007669"/>
    <property type="project" value="TreeGrafter"/>
</dbReference>
<evidence type="ECO:0000256" key="10">
    <source>
        <dbReference type="SAM" id="MobiDB-lite"/>
    </source>
</evidence>
<evidence type="ECO:0000256" key="2">
    <source>
        <dbReference type="ARBA" id="ARBA00006555"/>
    </source>
</evidence>
<dbReference type="InterPro" id="IPR051045">
    <property type="entry name" value="TonB-dependent_transducer"/>
</dbReference>
<feature type="compositionally biased region" description="Low complexity" evidence="10">
    <location>
        <begin position="116"/>
        <end position="127"/>
    </location>
</feature>
<comment type="subcellular location">
    <subcellularLocation>
        <location evidence="1">Cell inner membrane</location>
        <topology evidence="1">Single-pass membrane protein</topology>
        <orientation evidence="1">Periplasmic side</orientation>
    </subcellularLocation>
</comment>
<organism evidence="13 14">
    <name type="scientific">Propionispira arboris</name>
    <dbReference type="NCBI Taxonomy" id="84035"/>
    <lineage>
        <taxon>Bacteria</taxon>
        <taxon>Bacillati</taxon>
        <taxon>Bacillota</taxon>
        <taxon>Negativicutes</taxon>
        <taxon>Selenomonadales</taxon>
        <taxon>Selenomonadaceae</taxon>
        <taxon>Propionispira</taxon>
    </lineage>
</organism>
<dbReference type="GO" id="GO:0031992">
    <property type="term" value="F:energy transducer activity"/>
    <property type="evidence" value="ECO:0007669"/>
    <property type="project" value="TreeGrafter"/>
</dbReference>
<keyword evidence="9 11" id="KW-0472">Membrane</keyword>
<evidence type="ECO:0000256" key="11">
    <source>
        <dbReference type="SAM" id="Phobius"/>
    </source>
</evidence>
<feature type="transmembrane region" description="Helical" evidence="11">
    <location>
        <begin position="12"/>
        <end position="35"/>
    </location>
</feature>
<name>A0A1H7C873_9FIRM</name>
<dbReference type="NCBIfam" id="TIGR01352">
    <property type="entry name" value="tonB_Cterm"/>
    <property type="match status" value="1"/>
</dbReference>
<dbReference type="RefSeq" id="WP_091834358.1">
    <property type="nucleotide sequence ID" value="NZ_FNZK01000020.1"/>
</dbReference>
<keyword evidence="6 11" id="KW-0812">Transmembrane</keyword>
<comment type="similarity">
    <text evidence="2">Belongs to the TonB family.</text>
</comment>
<accession>A0A1H7C873</accession>
<evidence type="ECO:0000259" key="12">
    <source>
        <dbReference type="PROSITE" id="PS52015"/>
    </source>
</evidence>
<evidence type="ECO:0000313" key="14">
    <source>
        <dbReference type="Proteomes" id="UP000199662"/>
    </source>
</evidence>
<feature type="compositionally biased region" description="Gly residues" evidence="10">
    <location>
        <begin position="128"/>
        <end position="157"/>
    </location>
</feature>
<feature type="compositionally biased region" description="Low complexity" evidence="10">
    <location>
        <begin position="55"/>
        <end position="68"/>
    </location>
</feature>
<evidence type="ECO:0000256" key="6">
    <source>
        <dbReference type="ARBA" id="ARBA00022692"/>
    </source>
</evidence>
<evidence type="ECO:0000256" key="9">
    <source>
        <dbReference type="ARBA" id="ARBA00023136"/>
    </source>
</evidence>
<dbReference type="InterPro" id="IPR037682">
    <property type="entry name" value="TonB_C"/>
</dbReference>
<feature type="compositionally biased region" description="Polar residues" evidence="10">
    <location>
        <begin position="106"/>
        <end position="115"/>
    </location>
</feature>
<dbReference type="GO" id="GO:0055085">
    <property type="term" value="P:transmembrane transport"/>
    <property type="evidence" value="ECO:0007669"/>
    <property type="project" value="InterPro"/>
</dbReference>